<evidence type="ECO:0008006" key="4">
    <source>
        <dbReference type="Google" id="ProtNLM"/>
    </source>
</evidence>
<keyword evidence="1" id="KW-0472">Membrane</keyword>
<evidence type="ECO:0000313" key="2">
    <source>
        <dbReference type="EMBL" id="MEN0645570.1"/>
    </source>
</evidence>
<keyword evidence="3" id="KW-1185">Reference proteome</keyword>
<protein>
    <recommendedName>
        <fullName evidence="4">DUF3139 domain-containing protein</fullName>
    </recommendedName>
</protein>
<dbReference type="EMBL" id="JBCITK010000002">
    <property type="protein sequence ID" value="MEN0645570.1"/>
    <property type="molecule type" value="Genomic_DNA"/>
</dbReference>
<reference evidence="2 3" key="1">
    <citation type="submission" date="2024-03" db="EMBL/GenBank/DDBJ databases">
        <title>Bacilli Hybrid Assemblies.</title>
        <authorList>
            <person name="Kovac J."/>
        </authorList>
    </citation>
    <scope>NUCLEOTIDE SEQUENCE [LARGE SCALE GENOMIC DNA]</scope>
    <source>
        <strain evidence="2 3">FSL R7-0666</strain>
    </source>
</reference>
<comment type="caution">
    <text evidence="2">The sequence shown here is derived from an EMBL/GenBank/DDBJ whole genome shotgun (WGS) entry which is preliminary data.</text>
</comment>
<dbReference type="Proteomes" id="UP001418796">
    <property type="component" value="Unassembled WGS sequence"/>
</dbReference>
<gene>
    <name evidence="2" type="ORF">MKY91_20605</name>
</gene>
<proteinExistence type="predicted"/>
<feature type="transmembrane region" description="Helical" evidence="1">
    <location>
        <begin position="23"/>
        <end position="46"/>
    </location>
</feature>
<evidence type="ECO:0000256" key="1">
    <source>
        <dbReference type="SAM" id="Phobius"/>
    </source>
</evidence>
<keyword evidence="1" id="KW-1133">Transmembrane helix</keyword>
<dbReference type="RefSeq" id="WP_343132237.1">
    <property type="nucleotide sequence ID" value="NZ_JBCITK010000002.1"/>
</dbReference>
<name>A0ABU9VPC0_9BACI</name>
<keyword evidence="1" id="KW-0812">Transmembrane</keyword>
<evidence type="ECO:0000313" key="3">
    <source>
        <dbReference type="Proteomes" id="UP001418796"/>
    </source>
</evidence>
<organism evidence="2 3">
    <name type="scientific">Alkalicoccobacillus gibsonii</name>
    <dbReference type="NCBI Taxonomy" id="79881"/>
    <lineage>
        <taxon>Bacteria</taxon>
        <taxon>Bacillati</taxon>
        <taxon>Bacillota</taxon>
        <taxon>Bacilli</taxon>
        <taxon>Bacillales</taxon>
        <taxon>Bacillaceae</taxon>
        <taxon>Alkalicoccobacillus</taxon>
    </lineage>
</organism>
<sequence>MKNDISNLSNETKESRVNSDTKINLAIGVYIIICIVAITLPIYHVISSFNEQRAMKEESRVTAIVEHLDITDTSQVIVQSQSSGTYLITFNGEQYKAQFDYDKEGKASITNFSLVMRMSDEANND</sequence>
<accession>A0ABU9VPC0</accession>